<evidence type="ECO:0000313" key="1">
    <source>
        <dbReference type="EMBL" id="KAJ9652782.1"/>
    </source>
</evidence>
<sequence length="533" mass="59220">MGNIDVIVKPILDQLKSTWLMAGLSQDQTDANLKVWSNMIPDMIRRGLDNQRSIFSFPNFLDDKLDSKQYWPGDDDQKNYEDETAKFMKAMSPIVSFVETAAFAIPEFGIAASASIGALWQAVQPGSLHLYQQPLSEMVGEIVESEMSQQDLKHARSALDQFNGFFKAVAAASLPKSEDDIAHTKTLITDFEGYVNPEGLLLKAFYDAKDNLPWFDASTHKLVITAMQGVLQACKIRLMCWQQIAMLKRHKGDVSGYNQAQYEVILLLARIPNLITELQTAVMMKISAMQHARLSGLSIKWDTQDTTNLTTHRQHSGDNYRIRGWIEDPASKRRIFQSGLQPTPTGTKVLDGFGTFFGVDTRADGNKDDDNFGQIMEMALMVYRLSLLPENMNTPFEKLVLGMHSVSEQATKLGTKTAPGIPTHGALLVPNASWVTAPKKLVDNLNGASKVAFRFGLHISDGPELSGSPWSDYFEVKDGKIAPMYFGDGYAAVDTLRKVYMRTADTDVNGVEVVWLTGHGILIWPEDKSAVPV</sequence>
<organism evidence="1 2">
    <name type="scientific">Neophaeococcomyces mojaviensis</name>
    <dbReference type="NCBI Taxonomy" id="3383035"/>
    <lineage>
        <taxon>Eukaryota</taxon>
        <taxon>Fungi</taxon>
        <taxon>Dikarya</taxon>
        <taxon>Ascomycota</taxon>
        <taxon>Pezizomycotina</taxon>
        <taxon>Eurotiomycetes</taxon>
        <taxon>Chaetothyriomycetidae</taxon>
        <taxon>Chaetothyriales</taxon>
        <taxon>Chaetothyriales incertae sedis</taxon>
        <taxon>Neophaeococcomyces</taxon>
    </lineage>
</organism>
<reference evidence="1" key="1">
    <citation type="submission" date="2022-10" db="EMBL/GenBank/DDBJ databases">
        <title>Culturing micro-colonial fungi from biological soil crusts in the Mojave desert and describing Neophaeococcomyces mojavensis, and introducing the new genera and species Taxawa tesnikishii.</title>
        <authorList>
            <person name="Kurbessoian T."/>
            <person name="Stajich J.E."/>
        </authorList>
    </citation>
    <scope>NUCLEOTIDE SEQUENCE</scope>
    <source>
        <strain evidence="1">JES_112</strain>
    </source>
</reference>
<name>A0ACC2ZYU7_9EURO</name>
<proteinExistence type="predicted"/>
<accession>A0ACC2ZYU7</accession>
<keyword evidence="2" id="KW-1185">Reference proteome</keyword>
<dbReference type="Proteomes" id="UP001172386">
    <property type="component" value="Unassembled WGS sequence"/>
</dbReference>
<protein>
    <submittedName>
        <fullName evidence="1">Uncharacterized protein</fullName>
    </submittedName>
</protein>
<dbReference type="EMBL" id="JAPDRQ010000182">
    <property type="protein sequence ID" value="KAJ9652782.1"/>
    <property type="molecule type" value="Genomic_DNA"/>
</dbReference>
<gene>
    <name evidence="1" type="ORF">H2198_007964</name>
</gene>
<evidence type="ECO:0000313" key="2">
    <source>
        <dbReference type="Proteomes" id="UP001172386"/>
    </source>
</evidence>
<comment type="caution">
    <text evidence="1">The sequence shown here is derived from an EMBL/GenBank/DDBJ whole genome shotgun (WGS) entry which is preliminary data.</text>
</comment>